<dbReference type="Gene3D" id="2.60.40.10">
    <property type="entry name" value="Immunoglobulins"/>
    <property type="match status" value="2"/>
</dbReference>
<keyword evidence="8 13" id="KW-0808">Transferase</keyword>
<evidence type="ECO:0000256" key="8">
    <source>
        <dbReference type="ARBA" id="ARBA00022679"/>
    </source>
</evidence>
<evidence type="ECO:0000313" key="14">
    <source>
        <dbReference type="Proteomes" id="UP000077667"/>
    </source>
</evidence>
<sequence>MKIQFYIRFHTQYGESLWVSGNCRELGKEDPAGSLPMKYYNHDYWFLEVEMSTSCLAQPLSYHYAFRNKEGELIPEQKNSRLILLPETTEDTLVLYDTWIATGEIENAFYTAPFREVLLPSAVAPVIPAPSHTFAVKAPLLKENEAVCLLGNTEELHNWKTDNPILMNRCGDHWCAQVPFSKSLLSFEYKYGVYDTRRQHLVCYEEGGNRLCSFPFAPGTRVVLQDGFIRLPSNTWRGAGVAVPVFSLRSEKGMGIGEFNDLKLLADWAQRTGLKLIQILPVNDTTATFTWRDSYPYAAISAFALHPIYLNLDTLVADSDQDLIAELDRERQKLNAPDELDYEAVLKTKIKVLKKLFDQYGRQQLRSKAYKQFFTANRHWLQPYAVFCYLRDKYKTVDYSKWKTHTQYKPADVAALFKSNPVVDFYCFLQYHLHLQLKEAVAYAHKKGVVIKGDIPIGVYRYGCDTWVAPELYHMNLQAGAPPDDFAVNGQNWGFPTYNWQQMQQDHFGWWRSRFEQMSHYFDAFRIDHILGFFRIWSIPLEATLGIMGYFDPSIPVPANEFYDRGIAFSEDRYSKPFINNIVLQEVFGEETAAIKKQFLITENGFDYSFLPEFDTQRKIENWFALPENKHNCSHLKQALLRLHANILILKRSNQEQVDYYPRFDLHKTLSFRALPHDQQERLKSLYNDYYFRRQDLYWKKESLKKLPQLKAATNMLICGEDLGLVPSSVPEVMKELGILSLEIQRMPKQTGLQFFDPADAPYLSVVSPSTHDMSTLRGWWEEDRKAAQVFYNRFLHLPGEAPLHCEAWINKEIIRQHLQSPAMWAICQIQDLMGSDEAVRRKNPHEERINIPADPHHYWRYRMHLTLEALNSNTRFTEMLRAMIAASGR</sequence>
<dbReference type="Proteomes" id="UP000077667">
    <property type="component" value="Chromosome"/>
</dbReference>
<organism evidence="13 14">
    <name type="scientific">Niabella ginsenosidivorans</name>
    <dbReference type="NCBI Taxonomy" id="1176587"/>
    <lineage>
        <taxon>Bacteria</taxon>
        <taxon>Pseudomonadati</taxon>
        <taxon>Bacteroidota</taxon>
        <taxon>Chitinophagia</taxon>
        <taxon>Chitinophagales</taxon>
        <taxon>Chitinophagaceae</taxon>
        <taxon>Niabella</taxon>
    </lineage>
</organism>
<evidence type="ECO:0000256" key="4">
    <source>
        <dbReference type="ARBA" id="ARBA00012560"/>
    </source>
</evidence>
<keyword evidence="6" id="KW-0963">Cytoplasm</keyword>
<evidence type="ECO:0000256" key="9">
    <source>
        <dbReference type="ARBA" id="ARBA00023277"/>
    </source>
</evidence>
<feature type="domain" description="CBM20" evidence="12">
    <location>
        <begin position="124"/>
        <end position="238"/>
    </location>
</feature>
<comment type="catalytic activity">
    <reaction evidence="1">
        <text>Transfers a segment of a (1-&gt;4)-alpha-D-glucan to a new position in an acceptor, which may be glucose or a (1-&gt;4)-alpha-D-glucan.</text>
        <dbReference type="EC" id="2.4.1.25"/>
    </reaction>
</comment>
<evidence type="ECO:0000256" key="11">
    <source>
        <dbReference type="ARBA" id="ARBA00031501"/>
    </source>
</evidence>
<dbReference type="PROSITE" id="PS51166">
    <property type="entry name" value="CBM20"/>
    <property type="match status" value="2"/>
</dbReference>
<evidence type="ECO:0000259" key="12">
    <source>
        <dbReference type="PROSITE" id="PS51166"/>
    </source>
</evidence>
<evidence type="ECO:0000256" key="2">
    <source>
        <dbReference type="ARBA" id="ARBA00004496"/>
    </source>
</evidence>
<dbReference type="InterPro" id="IPR002044">
    <property type="entry name" value="CBM20"/>
</dbReference>
<evidence type="ECO:0000256" key="7">
    <source>
        <dbReference type="ARBA" id="ARBA00022676"/>
    </source>
</evidence>
<dbReference type="InterPro" id="IPR017853">
    <property type="entry name" value="GH"/>
</dbReference>
<evidence type="ECO:0000256" key="1">
    <source>
        <dbReference type="ARBA" id="ARBA00000439"/>
    </source>
</evidence>
<dbReference type="SUPFAM" id="SSF51445">
    <property type="entry name" value="(Trans)glycosidases"/>
    <property type="match status" value="1"/>
</dbReference>
<dbReference type="EMBL" id="CP015772">
    <property type="protein sequence ID" value="ANH81313.1"/>
    <property type="molecule type" value="Genomic_DNA"/>
</dbReference>
<dbReference type="Gene3D" id="3.20.20.80">
    <property type="entry name" value="Glycosidases"/>
    <property type="match status" value="2"/>
</dbReference>
<dbReference type="GO" id="GO:2001070">
    <property type="term" value="F:starch binding"/>
    <property type="evidence" value="ECO:0007669"/>
    <property type="project" value="InterPro"/>
</dbReference>
<comment type="similarity">
    <text evidence="3">Belongs to the disproportionating enzyme family.</text>
</comment>
<dbReference type="Pfam" id="PF02446">
    <property type="entry name" value="Glyco_hydro_77"/>
    <property type="match status" value="1"/>
</dbReference>
<dbReference type="RefSeq" id="WP_067755389.1">
    <property type="nucleotide sequence ID" value="NZ_CP015772.1"/>
</dbReference>
<keyword evidence="7" id="KW-0328">Glycosyltransferase</keyword>
<dbReference type="KEGG" id="nia:A8C56_10255"/>
<reference evidence="13 14" key="1">
    <citation type="submission" date="2016-05" db="EMBL/GenBank/DDBJ databases">
        <title>Niabella ginsenosidivorans BS26 whole genome sequencing.</title>
        <authorList>
            <person name="Im W.T."/>
            <person name="Siddiqi M.Z."/>
        </authorList>
    </citation>
    <scope>NUCLEOTIDE SEQUENCE [LARGE SCALE GENOMIC DNA]</scope>
    <source>
        <strain evidence="13 14">BS26</strain>
    </source>
</reference>
<dbReference type="STRING" id="1176587.A8C56_10255"/>
<dbReference type="EC" id="2.4.1.25" evidence="4"/>
<dbReference type="InterPro" id="IPR013783">
    <property type="entry name" value="Ig-like_fold"/>
</dbReference>
<dbReference type="PANTHER" id="PTHR32518">
    <property type="match status" value="1"/>
</dbReference>
<dbReference type="InterPro" id="IPR013784">
    <property type="entry name" value="Carb-bd-like_fold"/>
</dbReference>
<dbReference type="GO" id="GO:0004134">
    <property type="term" value="F:4-alpha-glucanotransferase activity"/>
    <property type="evidence" value="ECO:0007669"/>
    <property type="project" value="UniProtKB-EC"/>
</dbReference>
<gene>
    <name evidence="13" type="ORF">A8C56_10255</name>
</gene>
<evidence type="ECO:0000256" key="6">
    <source>
        <dbReference type="ARBA" id="ARBA00022490"/>
    </source>
</evidence>
<name>A0A1A9I1B5_9BACT</name>
<accession>A0A1A9I1B5</accession>
<dbReference type="OrthoDB" id="9811841at2"/>
<dbReference type="PANTHER" id="PTHR32518:SF3">
    <property type="entry name" value="4-ALPHA-GLUCANOTRANSFERASE"/>
    <property type="match status" value="1"/>
</dbReference>
<evidence type="ECO:0000256" key="5">
    <source>
        <dbReference type="ARBA" id="ARBA00020295"/>
    </source>
</evidence>
<dbReference type="SUPFAM" id="SSF49452">
    <property type="entry name" value="Starch-binding domain-like"/>
    <property type="match status" value="2"/>
</dbReference>
<dbReference type="AlphaFoldDB" id="A0A1A9I1B5"/>
<feature type="domain" description="CBM20" evidence="12">
    <location>
        <begin position="1"/>
        <end position="101"/>
    </location>
</feature>
<dbReference type="SMART" id="SM01065">
    <property type="entry name" value="CBM_2"/>
    <property type="match status" value="2"/>
</dbReference>
<keyword evidence="14" id="KW-1185">Reference proteome</keyword>
<dbReference type="GO" id="GO:0005975">
    <property type="term" value="P:carbohydrate metabolic process"/>
    <property type="evidence" value="ECO:0007669"/>
    <property type="project" value="InterPro"/>
</dbReference>
<evidence type="ECO:0000256" key="3">
    <source>
        <dbReference type="ARBA" id="ARBA00005684"/>
    </source>
</evidence>
<keyword evidence="9" id="KW-0119">Carbohydrate metabolism</keyword>
<dbReference type="InterPro" id="IPR003385">
    <property type="entry name" value="Glyco_hydro_77"/>
</dbReference>
<evidence type="ECO:0000256" key="10">
    <source>
        <dbReference type="ARBA" id="ARBA00031423"/>
    </source>
</evidence>
<proteinExistence type="inferred from homology"/>
<protein>
    <recommendedName>
        <fullName evidence="5">4-alpha-glucanotransferase</fullName>
        <ecNumber evidence="4">2.4.1.25</ecNumber>
    </recommendedName>
    <alternativeName>
        <fullName evidence="10">Amylomaltase</fullName>
    </alternativeName>
    <alternativeName>
        <fullName evidence="11">Disproportionating enzyme</fullName>
    </alternativeName>
</protein>
<dbReference type="GO" id="GO:0005737">
    <property type="term" value="C:cytoplasm"/>
    <property type="evidence" value="ECO:0007669"/>
    <property type="project" value="UniProtKB-SubCell"/>
</dbReference>
<dbReference type="Pfam" id="PF00686">
    <property type="entry name" value="CBM_20"/>
    <property type="match status" value="2"/>
</dbReference>
<comment type="subcellular location">
    <subcellularLocation>
        <location evidence="2">Cytoplasm</location>
    </subcellularLocation>
</comment>
<evidence type="ECO:0000313" key="13">
    <source>
        <dbReference type="EMBL" id="ANH81313.1"/>
    </source>
</evidence>